<dbReference type="PANTHER" id="PTHR12087">
    <property type="entry name" value="ORIGIN RECOGNITION COMPLEX SUBUNIT 4"/>
    <property type="match status" value="1"/>
</dbReference>
<dbReference type="GO" id="GO:0006270">
    <property type="term" value="P:DNA replication initiation"/>
    <property type="evidence" value="ECO:0007669"/>
    <property type="project" value="TreeGrafter"/>
</dbReference>
<evidence type="ECO:0000313" key="11">
    <source>
        <dbReference type="Proteomes" id="UP001372834"/>
    </source>
</evidence>
<dbReference type="PIRSF" id="PIRSF007858">
    <property type="entry name" value="ORC4"/>
    <property type="match status" value="1"/>
</dbReference>
<dbReference type="Gene3D" id="3.40.50.300">
    <property type="entry name" value="P-loop containing nucleotide triphosphate hydrolases"/>
    <property type="match status" value="1"/>
</dbReference>
<evidence type="ECO:0000256" key="4">
    <source>
        <dbReference type="ARBA" id="ARBA00022705"/>
    </source>
</evidence>
<dbReference type="PANTHER" id="PTHR12087:SF0">
    <property type="entry name" value="ORIGIN RECOGNITION COMPLEX SUBUNIT 4"/>
    <property type="match status" value="1"/>
</dbReference>
<comment type="function">
    <text evidence="8">Component of the origin recognition complex (ORC) that binds origins of replication.</text>
</comment>
<protein>
    <recommendedName>
        <fullName evidence="3 8">Origin recognition complex subunit 4</fullName>
    </recommendedName>
</protein>
<comment type="subunit">
    <text evidence="7">Component of ORC, a complex composed of at least 6 subunits: ORC1, ORC2, ORC3, ORC4, ORC5 and ORC6. ORC is regulated in a cell-cycle dependent manner. It is sequentially assembled at the exit from anaphase of mitosis and disassembled as cells enter S phase. Interacts with DBF4. Interacts with POLQ.</text>
</comment>
<comment type="subcellular location">
    <subcellularLocation>
        <location evidence="1 8">Nucleus</location>
    </subcellularLocation>
</comment>
<reference evidence="10 11" key="1">
    <citation type="submission" date="2023-10" db="EMBL/GenBank/DDBJ databases">
        <title>Genomes of two closely related lineages of the louse Polyplax serrata with different host specificities.</title>
        <authorList>
            <person name="Martinu J."/>
            <person name="Tarabai H."/>
            <person name="Stefka J."/>
            <person name="Hypsa V."/>
        </authorList>
    </citation>
    <scope>NUCLEOTIDE SEQUENCE [LARGE SCALE GENOMIC DNA]</scope>
    <source>
        <strain evidence="10">HR10_N</strain>
    </source>
</reference>
<dbReference type="InterPro" id="IPR027417">
    <property type="entry name" value="P-loop_NTPase"/>
</dbReference>
<gene>
    <name evidence="10" type="ORF">RUM43_009872</name>
</gene>
<dbReference type="InterPro" id="IPR003959">
    <property type="entry name" value="ATPase_AAA_core"/>
</dbReference>
<comment type="similarity">
    <text evidence="2 8">Belongs to the ORC4 family.</text>
</comment>
<keyword evidence="6 8" id="KW-0539">Nucleus</keyword>
<dbReference type="Pfam" id="PF00004">
    <property type="entry name" value="AAA"/>
    <property type="match status" value="1"/>
</dbReference>
<proteinExistence type="inferred from homology"/>
<evidence type="ECO:0000256" key="8">
    <source>
        <dbReference type="PIRNR" id="PIRNR007858"/>
    </source>
</evidence>
<dbReference type="GO" id="GO:0016887">
    <property type="term" value="F:ATP hydrolysis activity"/>
    <property type="evidence" value="ECO:0007669"/>
    <property type="project" value="InterPro"/>
</dbReference>
<dbReference type="GO" id="GO:0005664">
    <property type="term" value="C:nuclear origin of replication recognition complex"/>
    <property type="evidence" value="ECO:0007669"/>
    <property type="project" value="TreeGrafter"/>
</dbReference>
<sequence>MSKGESDSSLTMRDMEIFNEIRNMITRKITNASGHYDDIWPQKKELHELIRRSVEFKESNSAILCAPPGCGKTVLVEHVIKELKEENVINKDTAHVIHLNGLLHTDDRLALKDIMRQLNMAEGFDCMKFSSFQENLVHLLEKLKEDQNESSQQPCVIFLLDEFHLFCAHKNQLLLYNLFDIVQSSKSPICVLGLTYYTDVSDLLEKRVLSRFSHRVIWLHPDTTIQERLKMFKNILTLSQEDLPDVDEIYKVLWNMRIDELIENKEVVECIKRQLDIMPSQTKFRNIMFKLFNTVTFEQPLLTADSIKSVFVTLDYYTLILSTLSMLEMGLVVAIKHHIVNYERESFNFEMIYAQYLKFCDKHSTTQVSERSVVLKGFQRLQELEIILPVKKTIENSLGKVPIEYRMYNFNLTEEQVSDGVKQNMDITTDLRQWALCAPT</sequence>
<dbReference type="Proteomes" id="UP001372834">
    <property type="component" value="Unassembled WGS sequence"/>
</dbReference>
<evidence type="ECO:0000256" key="1">
    <source>
        <dbReference type="ARBA" id="ARBA00004123"/>
    </source>
</evidence>
<dbReference type="Pfam" id="PF14629">
    <property type="entry name" value="ORC4_C"/>
    <property type="match status" value="1"/>
</dbReference>
<dbReference type="AlphaFoldDB" id="A0AAN8P380"/>
<organism evidence="10 11">
    <name type="scientific">Polyplax serrata</name>
    <name type="common">Common mouse louse</name>
    <dbReference type="NCBI Taxonomy" id="468196"/>
    <lineage>
        <taxon>Eukaryota</taxon>
        <taxon>Metazoa</taxon>
        <taxon>Ecdysozoa</taxon>
        <taxon>Arthropoda</taxon>
        <taxon>Hexapoda</taxon>
        <taxon>Insecta</taxon>
        <taxon>Pterygota</taxon>
        <taxon>Neoptera</taxon>
        <taxon>Paraneoptera</taxon>
        <taxon>Psocodea</taxon>
        <taxon>Troctomorpha</taxon>
        <taxon>Phthiraptera</taxon>
        <taxon>Anoplura</taxon>
        <taxon>Polyplacidae</taxon>
        <taxon>Polyplax</taxon>
    </lineage>
</organism>
<dbReference type="CDD" id="cd00009">
    <property type="entry name" value="AAA"/>
    <property type="match status" value="1"/>
</dbReference>
<evidence type="ECO:0000256" key="2">
    <source>
        <dbReference type="ARBA" id="ARBA00005334"/>
    </source>
</evidence>
<dbReference type="InterPro" id="IPR016527">
    <property type="entry name" value="ORC4"/>
</dbReference>
<dbReference type="GO" id="GO:0005524">
    <property type="term" value="F:ATP binding"/>
    <property type="evidence" value="ECO:0007669"/>
    <property type="project" value="InterPro"/>
</dbReference>
<keyword evidence="4 8" id="KW-0235">DNA replication</keyword>
<name>A0AAN8P380_POLSC</name>
<accession>A0AAN8P380</accession>
<evidence type="ECO:0000259" key="9">
    <source>
        <dbReference type="SMART" id="SM00382"/>
    </source>
</evidence>
<dbReference type="InterPro" id="IPR003593">
    <property type="entry name" value="AAA+_ATPase"/>
</dbReference>
<evidence type="ECO:0000256" key="7">
    <source>
        <dbReference type="ARBA" id="ARBA00046777"/>
    </source>
</evidence>
<keyword evidence="5 8" id="KW-0238">DNA-binding</keyword>
<dbReference type="SUPFAM" id="SSF52540">
    <property type="entry name" value="P-loop containing nucleoside triphosphate hydrolases"/>
    <property type="match status" value="1"/>
</dbReference>
<evidence type="ECO:0000256" key="5">
    <source>
        <dbReference type="ARBA" id="ARBA00023125"/>
    </source>
</evidence>
<dbReference type="EMBL" id="JAWJWE010000004">
    <property type="protein sequence ID" value="KAK6636214.1"/>
    <property type="molecule type" value="Genomic_DNA"/>
</dbReference>
<dbReference type="SMART" id="SM00382">
    <property type="entry name" value="AAA"/>
    <property type="match status" value="1"/>
</dbReference>
<dbReference type="GO" id="GO:0003688">
    <property type="term" value="F:DNA replication origin binding"/>
    <property type="evidence" value="ECO:0007669"/>
    <property type="project" value="TreeGrafter"/>
</dbReference>
<evidence type="ECO:0000313" key="10">
    <source>
        <dbReference type="EMBL" id="KAK6636214.1"/>
    </source>
</evidence>
<dbReference type="InterPro" id="IPR032705">
    <property type="entry name" value="ORC4_C"/>
</dbReference>
<evidence type="ECO:0000256" key="3">
    <source>
        <dbReference type="ARBA" id="ARBA00019083"/>
    </source>
</evidence>
<comment type="caution">
    <text evidence="10">The sequence shown here is derived from an EMBL/GenBank/DDBJ whole genome shotgun (WGS) entry which is preliminary data.</text>
</comment>
<evidence type="ECO:0000256" key="6">
    <source>
        <dbReference type="ARBA" id="ARBA00023242"/>
    </source>
</evidence>
<feature type="domain" description="AAA+ ATPase" evidence="9">
    <location>
        <begin position="58"/>
        <end position="222"/>
    </location>
</feature>